<keyword evidence="3" id="KW-1185">Reference proteome</keyword>
<protein>
    <submittedName>
        <fullName evidence="2">Alpha/beta fold hydrolase</fullName>
    </submittedName>
</protein>
<dbReference type="Proteomes" id="UP000534388">
    <property type="component" value="Unassembled WGS sequence"/>
</dbReference>
<dbReference type="GO" id="GO:0047372">
    <property type="term" value="F:monoacylglycerol lipase activity"/>
    <property type="evidence" value="ECO:0007669"/>
    <property type="project" value="TreeGrafter"/>
</dbReference>
<evidence type="ECO:0000259" key="1">
    <source>
        <dbReference type="Pfam" id="PF00561"/>
    </source>
</evidence>
<proteinExistence type="predicted"/>
<accession>A0A7W2IAS7</accession>
<dbReference type="PRINTS" id="PR00412">
    <property type="entry name" value="EPOXHYDRLASE"/>
</dbReference>
<dbReference type="GO" id="GO:0046464">
    <property type="term" value="P:acylglycerol catabolic process"/>
    <property type="evidence" value="ECO:0007669"/>
    <property type="project" value="TreeGrafter"/>
</dbReference>
<organism evidence="2 3">
    <name type="scientific">Rugamonas brunnea</name>
    <dbReference type="NCBI Taxonomy" id="2758569"/>
    <lineage>
        <taxon>Bacteria</taxon>
        <taxon>Pseudomonadati</taxon>
        <taxon>Pseudomonadota</taxon>
        <taxon>Betaproteobacteria</taxon>
        <taxon>Burkholderiales</taxon>
        <taxon>Oxalobacteraceae</taxon>
        <taxon>Telluria group</taxon>
        <taxon>Rugamonas</taxon>
    </lineage>
</organism>
<dbReference type="InterPro" id="IPR000073">
    <property type="entry name" value="AB_hydrolase_1"/>
</dbReference>
<dbReference type="InterPro" id="IPR050266">
    <property type="entry name" value="AB_hydrolase_sf"/>
</dbReference>
<dbReference type="Gene3D" id="3.40.50.1820">
    <property type="entry name" value="alpha/beta hydrolase"/>
    <property type="match status" value="1"/>
</dbReference>
<dbReference type="AlphaFoldDB" id="A0A7W2IAS7"/>
<keyword evidence="2" id="KW-0378">Hydrolase</keyword>
<dbReference type="SUPFAM" id="SSF53474">
    <property type="entry name" value="alpha/beta-Hydrolases"/>
    <property type="match status" value="1"/>
</dbReference>
<dbReference type="RefSeq" id="WP_182160537.1">
    <property type="nucleotide sequence ID" value="NZ_JACEZT010000002.1"/>
</dbReference>
<comment type="caution">
    <text evidence="2">The sequence shown here is derived from an EMBL/GenBank/DDBJ whole genome shotgun (WGS) entry which is preliminary data.</text>
</comment>
<dbReference type="InterPro" id="IPR000639">
    <property type="entry name" value="Epox_hydrolase-like"/>
</dbReference>
<reference evidence="2 3" key="1">
    <citation type="submission" date="2020-07" db="EMBL/GenBank/DDBJ databases">
        <title>Novel species isolated from subtropical streams in China.</title>
        <authorList>
            <person name="Lu H."/>
        </authorList>
    </citation>
    <scope>NUCLEOTIDE SEQUENCE [LARGE SCALE GENOMIC DNA]</scope>
    <source>
        <strain evidence="2 3">LX20W</strain>
    </source>
</reference>
<dbReference type="PANTHER" id="PTHR43798:SF5">
    <property type="entry name" value="MONOACYLGLYCEROL LIPASE ABHD6"/>
    <property type="match status" value="1"/>
</dbReference>
<dbReference type="Pfam" id="PF00561">
    <property type="entry name" value="Abhydrolase_1"/>
    <property type="match status" value="1"/>
</dbReference>
<dbReference type="EMBL" id="JACEZT010000002">
    <property type="protein sequence ID" value="MBA5636405.1"/>
    <property type="molecule type" value="Genomic_DNA"/>
</dbReference>
<feature type="domain" description="AB hydrolase-1" evidence="1">
    <location>
        <begin position="31"/>
        <end position="271"/>
    </location>
</feature>
<dbReference type="GO" id="GO:0016020">
    <property type="term" value="C:membrane"/>
    <property type="evidence" value="ECO:0007669"/>
    <property type="project" value="TreeGrafter"/>
</dbReference>
<evidence type="ECO:0000313" key="3">
    <source>
        <dbReference type="Proteomes" id="UP000534388"/>
    </source>
</evidence>
<gene>
    <name evidence="2" type="ORF">H3H37_04995</name>
</gene>
<dbReference type="InterPro" id="IPR029058">
    <property type="entry name" value="AB_hydrolase_fold"/>
</dbReference>
<dbReference type="PANTHER" id="PTHR43798">
    <property type="entry name" value="MONOACYLGLYCEROL LIPASE"/>
    <property type="match status" value="1"/>
</dbReference>
<sequence>MRNELALPALATRKVQVGNRSIQLAEAGEGPPVLMLHGGGPGASGVSNYTRNIGALARHFRVLVPDMPGYGQSSKGIARDDPFGDLAGSMAGLLDALGIRSAHLIGNSLGGACALRLALDHPERADRLVLMGPGGVNTTRSLPTPGLNRLFDYYNGDGPSMEKLTRFIRGDLVYDGSLVSADVIAERYRSSIDPGVLAAPPLRRPKGLPKFRKLDFTRDPRLQQCSTPTLVLWGTEDKVNRPSGARALQQRMRRCDVHLFSETGHWVQWERAAQFNAVTTAFLLEHGAETRGQA</sequence>
<evidence type="ECO:0000313" key="2">
    <source>
        <dbReference type="EMBL" id="MBA5636405.1"/>
    </source>
</evidence>
<name>A0A7W2IAS7_9BURK</name>
<dbReference type="PRINTS" id="PR00111">
    <property type="entry name" value="ABHYDROLASE"/>
</dbReference>